<reference evidence="1" key="1">
    <citation type="submission" date="2020-03" db="EMBL/GenBank/DDBJ databases">
        <title>The deep terrestrial virosphere.</title>
        <authorList>
            <person name="Holmfeldt K."/>
            <person name="Nilsson E."/>
            <person name="Simone D."/>
            <person name="Lopez-Fernandez M."/>
            <person name="Wu X."/>
            <person name="de Brujin I."/>
            <person name="Lundin D."/>
            <person name="Andersson A."/>
            <person name="Bertilsson S."/>
            <person name="Dopson M."/>
        </authorList>
    </citation>
    <scope>NUCLEOTIDE SEQUENCE</scope>
    <source>
        <strain evidence="1">TM448A04601</strain>
        <strain evidence="2">TM448B05290</strain>
    </source>
</reference>
<name>A0A6H2A3U6_9ZZZZ</name>
<evidence type="ECO:0000313" key="1">
    <source>
        <dbReference type="EMBL" id="QJA54311.1"/>
    </source>
</evidence>
<gene>
    <name evidence="1" type="ORF">TM448A04601_0008</name>
    <name evidence="2" type="ORF">TM448B05290_0006</name>
</gene>
<dbReference type="AlphaFoldDB" id="A0A6H2A3U6"/>
<sequence>MKQVRQTSTKYYKLHKKNNPGLDEDIFDNASVVFIEHNHGCCPVLNFVSRVNKGEDKMDVEWFEIPYLPFGVEKVTKRQYEMAIGIA</sequence>
<dbReference type="EMBL" id="MT144495">
    <property type="protein sequence ID" value="QJA54311.1"/>
    <property type="molecule type" value="Genomic_DNA"/>
</dbReference>
<proteinExistence type="predicted"/>
<evidence type="ECO:0000313" key="2">
    <source>
        <dbReference type="EMBL" id="QJI03877.1"/>
    </source>
</evidence>
<protein>
    <submittedName>
        <fullName evidence="1">Uncharacterized protein</fullName>
    </submittedName>
</protein>
<organism evidence="1">
    <name type="scientific">viral metagenome</name>
    <dbReference type="NCBI Taxonomy" id="1070528"/>
    <lineage>
        <taxon>unclassified sequences</taxon>
        <taxon>metagenomes</taxon>
        <taxon>organismal metagenomes</taxon>
    </lineage>
</organism>
<accession>A0A6H2A3U6</accession>
<dbReference type="EMBL" id="MT145127">
    <property type="protein sequence ID" value="QJI03877.1"/>
    <property type="molecule type" value="Genomic_DNA"/>
</dbReference>